<dbReference type="InterPro" id="IPR036369">
    <property type="entry name" value="HIPIP_sf"/>
</dbReference>
<organism evidence="9 10">
    <name type="scientific">Methylomonas albis</name>
    <dbReference type="NCBI Taxonomy" id="1854563"/>
    <lineage>
        <taxon>Bacteria</taxon>
        <taxon>Pseudomonadati</taxon>
        <taxon>Pseudomonadota</taxon>
        <taxon>Gammaproteobacteria</taxon>
        <taxon>Methylococcales</taxon>
        <taxon>Methylococcaceae</taxon>
        <taxon>Methylomonas</taxon>
    </lineage>
</organism>
<dbReference type="RefSeq" id="WP_192374858.1">
    <property type="nucleotide sequence ID" value="NZ_CAJHIV010000001.1"/>
</dbReference>
<evidence type="ECO:0000256" key="3">
    <source>
        <dbReference type="ARBA" id="ARBA00022485"/>
    </source>
</evidence>
<reference evidence="9 10" key="1">
    <citation type="submission" date="2020-09" db="EMBL/GenBank/DDBJ databases">
        <title>Methylomonas albis sp. nov. and Methylomonas fluvii sp. nov.: Two cold-adapted methanotrophs from the River Elbe and an amended description of Methylovulum psychrotolerans strain Eb1.</title>
        <authorList>
            <person name="Bussmann I.K."/>
            <person name="Klings K.-W."/>
            <person name="Warnstedt J."/>
            <person name="Hoppert M."/>
            <person name="Saborowski A."/>
            <person name="Horn F."/>
            <person name="Liebner S."/>
        </authorList>
    </citation>
    <scope>NUCLEOTIDE SEQUENCE [LARGE SCALE GENOMIC DNA]</scope>
    <source>
        <strain evidence="9 10">EbA</strain>
    </source>
</reference>
<evidence type="ECO:0000256" key="7">
    <source>
        <dbReference type="ARBA" id="ARBA00023014"/>
    </source>
</evidence>
<dbReference type="EMBL" id="JACXSS010000001">
    <property type="protein sequence ID" value="MBD9356511.1"/>
    <property type="molecule type" value="Genomic_DNA"/>
</dbReference>
<sequence>MSTHNHTRRIFLHGLLAAGCVQCLPRFGFAETGKMNKTQAKYQDKPKGDQQCSNCMYFIAPSACLVVDGNISPDAWCSLWIKKPAEEPIGKI</sequence>
<evidence type="ECO:0000259" key="8">
    <source>
        <dbReference type="PROSITE" id="PS51373"/>
    </source>
</evidence>
<evidence type="ECO:0000256" key="2">
    <source>
        <dbReference type="ARBA" id="ARBA00022448"/>
    </source>
</evidence>
<evidence type="ECO:0000256" key="5">
    <source>
        <dbReference type="ARBA" id="ARBA00022982"/>
    </source>
</evidence>
<comment type="function">
    <text evidence="1">Specific class of high-redox-potential 4Fe-4S ferredoxins. Functions in anaerobic electron transport in most purple and in some other photosynthetic bacteria and in at least one genus (Paracoccus) of halophilic, denitrifying bacteria.</text>
</comment>
<dbReference type="Gene3D" id="4.10.490.10">
    <property type="entry name" value="High potential iron-sulphur protein"/>
    <property type="match status" value="1"/>
</dbReference>
<gene>
    <name evidence="9" type="ORF">IE877_11530</name>
</gene>
<name>A0ABR9D133_9GAMM</name>
<keyword evidence="5" id="KW-0249">Electron transport</keyword>
<accession>A0ABR9D133</accession>
<keyword evidence="10" id="KW-1185">Reference proteome</keyword>
<keyword evidence="3" id="KW-0004">4Fe-4S</keyword>
<keyword evidence="4" id="KW-0479">Metal-binding</keyword>
<keyword evidence="6" id="KW-0408">Iron</keyword>
<dbReference type="Proteomes" id="UP000652176">
    <property type="component" value="Unassembled WGS sequence"/>
</dbReference>
<dbReference type="SUPFAM" id="SSF57652">
    <property type="entry name" value="HIPIP (high potential iron protein)"/>
    <property type="match status" value="1"/>
</dbReference>
<keyword evidence="7" id="KW-0411">Iron-sulfur</keyword>
<evidence type="ECO:0000256" key="1">
    <source>
        <dbReference type="ARBA" id="ARBA00002137"/>
    </source>
</evidence>
<evidence type="ECO:0000256" key="6">
    <source>
        <dbReference type="ARBA" id="ARBA00023004"/>
    </source>
</evidence>
<dbReference type="PROSITE" id="PS51373">
    <property type="entry name" value="HIPIP"/>
    <property type="match status" value="1"/>
</dbReference>
<dbReference type="InterPro" id="IPR000170">
    <property type="entry name" value="High_potential_FeS_prot"/>
</dbReference>
<evidence type="ECO:0000313" key="10">
    <source>
        <dbReference type="Proteomes" id="UP000652176"/>
    </source>
</evidence>
<evidence type="ECO:0000256" key="4">
    <source>
        <dbReference type="ARBA" id="ARBA00022723"/>
    </source>
</evidence>
<proteinExistence type="predicted"/>
<keyword evidence="2" id="KW-0813">Transport</keyword>
<comment type="caution">
    <text evidence="9">The sequence shown here is derived from an EMBL/GenBank/DDBJ whole genome shotgun (WGS) entry which is preliminary data.</text>
</comment>
<evidence type="ECO:0000313" key="9">
    <source>
        <dbReference type="EMBL" id="MBD9356511.1"/>
    </source>
</evidence>
<feature type="domain" description="High potential iron-sulfur proteins family profile" evidence="8">
    <location>
        <begin position="23"/>
        <end position="85"/>
    </location>
</feature>
<protein>
    <recommendedName>
        <fullName evidence="8">High potential iron-sulfur proteins family profile domain-containing protein</fullName>
    </recommendedName>
</protein>